<feature type="binding site" evidence="16">
    <location>
        <begin position="12"/>
        <end position="22"/>
    </location>
    <ligand>
        <name>ATP</name>
        <dbReference type="ChEBI" id="CHEBI:30616"/>
    </ligand>
</feature>
<keyword evidence="3 16" id="KW-0479">Metal-binding</keyword>
<reference evidence="17" key="1">
    <citation type="submission" date="2020-10" db="EMBL/GenBank/DDBJ databases">
        <authorList>
            <person name="Gilroy R."/>
        </authorList>
    </citation>
    <scope>NUCLEOTIDE SEQUENCE</scope>
    <source>
        <strain evidence="17">B1-3475</strain>
    </source>
</reference>
<evidence type="ECO:0000256" key="16">
    <source>
        <dbReference type="HAMAP-Rule" id="MF_01633"/>
    </source>
</evidence>
<gene>
    <name evidence="16 17" type="primary">queC</name>
    <name evidence="17" type="ORF">IAC08_08415</name>
</gene>
<name>A0A9D9HM59_9BACT</name>
<evidence type="ECO:0000256" key="1">
    <source>
        <dbReference type="ARBA" id="ARBA00005061"/>
    </source>
</evidence>
<keyword evidence="2 16" id="KW-0436">Ligase</keyword>
<comment type="cofactor">
    <cofactor evidence="16">
        <name>Zn(2+)</name>
        <dbReference type="ChEBI" id="CHEBI:29105"/>
    </cofactor>
    <text evidence="16">Binds 1 zinc ion per subunit.</text>
</comment>
<evidence type="ECO:0000256" key="13">
    <source>
        <dbReference type="ARBA" id="ARBA00076159"/>
    </source>
</evidence>
<dbReference type="SUPFAM" id="SSF52402">
    <property type="entry name" value="Adenine nucleotide alpha hydrolases-like"/>
    <property type="match status" value="1"/>
</dbReference>
<accession>A0A9D9HM59</accession>
<proteinExistence type="inferred from homology"/>
<keyword evidence="7 16" id="KW-0067">ATP-binding</keyword>
<keyword evidence="4 16" id="KW-0547">Nucleotide-binding</keyword>
<dbReference type="GO" id="GO:0005524">
    <property type="term" value="F:ATP binding"/>
    <property type="evidence" value="ECO:0007669"/>
    <property type="project" value="UniProtKB-UniRule"/>
</dbReference>
<evidence type="ECO:0000313" key="18">
    <source>
        <dbReference type="Proteomes" id="UP000823617"/>
    </source>
</evidence>
<dbReference type="EMBL" id="JADIMK010000089">
    <property type="protein sequence ID" value="MBO8456404.1"/>
    <property type="molecule type" value="Genomic_DNA"/>
</dbReference>
<dbReference type="Gene3D" id="3.40.50.620">
    <property type="entry name" value="HUPs"/>
    <property type="match status" value="1"/>
</dbReference>
<dbReference type="GO" id="GO:0008270">
    <property type="term" value="F:zinc ion binding"/>
    <property type="evidence" value="ECO:0007669"/>
    <property type="project" value="UniProtKB-UniRule"/>
</dbReference>
<evidence type="ECO:0000313" key="17">
    <source>
        <dbReference type="EMBL" id="MBO8456404.1"/>
    </source>
</evidence>
<comment type="catalytic activity">
    <reaction evidence="11 16">
        <text>7-carboxy-7-carbaguanine + NH4(+) + 2 ATP = 7-cyano-7-carbaguanine + 2 AMP + 2 diphosphate + 2 H(+)</text>
        <dbReference type="Rhea" id="RHEA:27982"/>
        <dbReference type="ChEBI" id="CHEBI:15378"/>
        <dbReference type="ChEBI" id="CHEBI:28938"/>
        <dbReference type="ChEBI" id="CHEBI:30616"/>
        <dbReference type="ChEBI" id="CHEBI:33019"/>
        <dbReference type="ChEBI" id="CHEBI:45075"/>
        <dbReference type="ChEBI" id="CHEBI:61036"/>
        <dbReference type="ChEBI" id="CHEBI:456215"/>
        <dbReference type="EC" id="6.3.4.20"/>
    </reaction>
</comment>
<evidence type="ECO:0000256" key="3">
    <source>
        <dbReference type="ARBA" id="ARBA00022723"/>
    </source>
</evidence>
<dbReference type="FunFam" id="3.40.50.620:FF:000017">
    <property type="entry name" value="7-cyano-7-deazaguanine synthase"/>
    <property type="match status" value="1"/>
</dbReference>
<dbReference type="HAMAP" id="MF_01633">
    <property type="entry name" value="QueC"/>
    <property type="match status" value="1"/>
</dbReference>
<evidence type="ECO:0000256" key="11">
    <source>
        <dbReference type="ARBA" id="ARBA00047890"/>
    </source>
</evidence>
<comment type="caution">
    <text evidence="17">The sequence shown here is derived from an EMBL/GenBank/DDBJ whole genome shotgun (WGS) entry which is preliminary data.</text>
</comment>
<dbReference type="GO" id="GO:0008616">
    <property type="term" value="P:tRNA queuosine(34) biosynthetic process"/>
    <property type="evidence" value="ECO:0007669"/>
    <property type="project" value="UniProtKB-UniRule"/>
</dbReference>
<evidence type="ECO:0000256" key="15">
    <source>
        <dbReference type="ARBA" id="ARBA00080941"/>
    </source>
</evidence>
<dbReference type="EC" id="6.3.4.20" evidence="10 16"/>
<protein>
    <recommendedName>
        <fullName evidence="12 16">7-cyano-7-deazaguanine synthase</fullName>
        <ecNumber evidence="10 16">6.3.4.20</ecNumber>
    </recommendedName>
    <alternativeName>
        <fullName evidence="15 16">7-cyano-7-carbaguanine synthase</fullName>
    </alternativeName>
    <alternativeName>
        <fullName evidence="14 16">PreQ(0) synthase</fullName>
    </alternativeName>
    <alternativeName>
        <fullName evidence="13 16">Queuosine biosynthesis protein QueC</fullName>
    </alternativeName>
</protein>
<feature type="binding site" evidence="16">
    <location>
        <position position="199"/>
    </location>
    <ligand>
        <name>Zn(2+)</name>
        <dbReference type="ChEBI" id="CHEBI:29105"/>
    </ligand>
</feature>
<sequence>MKLDKEKALVVFSGGQDSSTCLFWALKKFKEVHTVTFSYGQKHSLEVKMAEKLAANSGVDFHLLDMPLIGHLGANSLTDTSMTMDQEKPEASFPNTFVPGRNLFFLSVAAVIAREHGIMNIVTGVSQTDFSGYPDCRDSFIRSLNVTLNLAMDEQFVIHTPLMWLDKAETWALADSLGVLDIIRNETLTCYNGIPGDGCGHCPSCKLRRAGLEKYLASKDGKEFHVADGNSVEI</sequence>
<organism evidence="17 18">
    <name type="scientific">Candidatus Cryptobacteroides intestinigallinarum</name>
    <dbReference type="NCBI Taxonomy" id="2840767"/>
    <lineage>
        <taxon>Bacteria</taxon>
        <taxon>Pseudomonadati</taxon>
        <taxon>Bacteroidota</taxon>
        <taxon>Bacteroidia</taxon>
        <taxon>Bacteroidales</taxon>
        <taxon>Candidatus Cryptobacteroides</taxon>
    </lineage>
</organism>
<dbReference type="NCBIfam" id="TIGR00364">
    <property type="entry name" value="7-cyano-7-deazaguanine synthase QueC"/>
    <property type="match status" value="1"/>
</dbReference>
<evidence type="ECO:0000256" key="10">
    <source>
        <dbReference type="ARBA" id="ARBA00039149"/>
    </source>
</evidence>
<feature type="binding site" evidence="16">
    <location>
        <position position="202"/>
    </location>
    <ligand>
        <name>Zn(2+)</name>
        <dbReference type="ChEBI" id="CHEBI:29105"/>
    </ligand>
</feature>
<evidence type="ECO:0000256" key="8">
    <source>
        <dbReference type="ARBA" id="ARBA00037768"/>
    </source>
</evidence>
<keyword evidence="6 16" id="KW-0862">Zinc</keyword>
<evidence type="ECO:0000256" key="2">
    <source>
        <dbReference type="ARBA" id="ARBA00022598"/>
    </source>
</evidence>
<evidence type="ECO:0000256" key="12">
    <source>
        <dbReference type="ARBA" id="ARBA00069440"/>
    </source>
</evidence>
<feature type="binding site" evidence="16">
    <location>
        <position position="205"/>
    </location>
    <ligand>
        <name>Zn(2+)</name>
        <dbReference type="ChEBI" id="CHEBI:29105"/>
    </ligand>
</feature>
<reference evidence="17" key="2">
    <citation type="journal article" date="2021" name="PeerJ">
        <title>Extensive microbial diversity within the chicken gut microbiome revealed by metagenomics and culture.</title>
        <authorList>
            <person name="Gilroy R."/>
            <person name="Ravi A."/>
            <person name="Getino M."/>
            <person name="Pursley I."/>
            <person name="Horton D.L."/>
            <person name="Alikhan N.F."/>
            <person name="Baker D."/>
            <person name="Gharbi K."/>
            <person name="Hall N."/>
            <person name="Watson M."/>
            <person name="Adriaenssens E.M."/>
            <person name="Foster-Nyarko E."/>
            <person name="Jarju S."/>
            <person name="Secka A."/>
            <person name="Antonio M."/>
            <person name="Oren A."/>
            <person name="Chaudhuri R.R."/>
            <person name="La Ragione R."/>
            <person name="Hildebrand F."/>
            <person name="Pallen M.J."/>
        </authorList>
    </citation>
    <scope>NUCLEOTIDE SEQUENCE</scope>
    <source>
        <strain evidence="17">B1-3475</strain>
    </source>
</reference>
<comment type="pathway">
    <text evidence="1 16">Purine metabolism; 7-cyano-7-deazaguanine biosynthesis.</text>
</comment>
<evidence type="ECO:0000256" key="5">
    <source>
        <dbReference type="ARBA" id="ARBA00022785"/>
    </source>
</evidence>
<evidence type="ECO:0000256" key="4">
    <source>
        <dbReference type="ARBA" id="ARBA00022741"/>
    </source>
</evidence>
<dbReference type="AlphaFoldDB" id="A0A9D9HM59"/>
<evidence type="ECO:0000256" key="14">
    <source>
        <dbReference type="ARBA" id="ARBA00080406"/>
    </source>
</evidence>
<keyword evidence="5 16" id="KW-0671">Queuosine biosynthesis</keyword>
<evidence type="ECO:0000256" key="7">
    <source>
        <dbReference type="ARBA" id="ARBA00022840"/>
    </source>
</evidence>
<dbReference type="GO" id="GO:0016879">
    <property type="term" value="F:ligase activity, forming carbon-nitrogen bonds"/>
    <property type="evidence" value="ECO:0007669"/>
    <property type="project" value="UniProtKB-UniRule"/>
</dbReference>
<comment type="similarity">
    <text evidence="9 16">Belongs to the QueC family.</text>
</comment>
<dbReference type="CDD" id="cd01995">
    <property type="entry name" value="QueC-like"/>
    <property type="match status" value="1"/>
</dbReference>
<comment type="function">
    <text evidence="8 16">Catalyzes the ATP-dependent conversion of 7-carboxy-7-deazaguanine (CDG) to 7-cyano-7-deazaguanine (preQ(0)).</text>
</comment>
<dbReference type="PANTHER" id="PTHR42914:SF1">
    <property type="entry name" value="7-CYANO-7-DEAZAGUANINE SYNTHASE"/>
    <property type="match status" value="1"/>
</dbReference>
<dbReference type="Proteomes" id="UP000823617">
    <property type="component" value="Unassembled WGS sequence"/>
</dbReference>
<dbReference type="Pfam" id="PF06508">
    <property type="entry name" value="QueC"/>
    <property type="match status" value="1"/>
</dbReference>
<dbReference type="InterPro" id="IPR018317">
    <property type="entry name" value="QueC"/>
</dbReference>
<dbReference type="PANTHER" id="PTHR42914">
    <property type="entry name" value="7-CYANO-7-DEAZAGUANINE SYNTHASE"/>
    <property type="match status" value="1"/>
</dbReference>
<evidence type="ECO:0000256" key="6">
    <source>
        <dbReference type="ARBA" id="ARBA00022833"/>
    </source>
</evidence>
<dbReference type="PIRSF" id="PIRSF006293">
    <property type="entry name" value="ExsB"/>
    <property type="match status" value="1"/>
</dbReference>
<evidence type="ECO:0000256" key="9">
    <source>
        <dbReference type="ARBA" id="ARBA00037993"/>
    </source>
</evidence>
<dbReference type="InterPro" id="IPR014729">
    <property type="entry name" value="Rossmann-like_a/b/a_fold"/>
</dbReference>
<feature type="binding site" evidence="16">
    <location>
        <position position="190"/>
    </location>
    <ligand>
        <name>Zn(2+)</name>
        <dbReference type="ChEBI" id="CHEBI:29105"/>
    </ligand>
</feature>